<dbReference type="PATRIC" id="fig|1302648.3.peg.530"/>
<dbReference type="InterPro" id="IPR007325">
    <property type="entry name" value="KFase/CYL"/>
</dbReference>
<dbReference type="GO" id="GO:0019441">
    <property type="term" value="P:L-tryptophan catabolic process to kynurenine"/>
    <property type="evidence" value="ECO:0007669"/>
    <property type="project" value="InterPro"/>
</dbReference>
<proteinExistence type="predicted"/>
<evidence type="ECO:0008006" key="3">
    <source>
        <dbReference type="Google" id="ProtNLM"/>
    </source>
</evidence>
<dbReference type="InterPro" id="IPR037175">
    <property type="entry name" value="KFase_sf"/>
</dbReference>
<evidence type="ECO:0000313" key="1">
    <source>
        <dbReference type="EMBL" id="KFN92271.1"/>
    </source>
</evidence>
<comment type="caution">
    <text evidence="1">The sequence shown here is derived from an EMBL/GenBank/DDBJ whole genome shotgun (WGS) entry which is preliminary data.</text>
</comment>
<dbReference type="GO" id="GO:0004061">
    <property type="term" value="F:arylformamidase activity"/>
    <property type="evidence" value="ECO:0007669"/>
    <property type="project" value="InterPro"/>
</dbReference>
<name>A0A091C350_9ENTE</name>
<evidence type="ECO:0000313" key="2">
    <source>
        <dbReference type="Proteomes" id="UP000029381"/>
    </source>
</evidence>
<dbReference type="SUPFAM" id="SSF102198">
    <property type="entry name" value="Putative cyclase"/>
    <property type="match status" value="1"/>
</dbReference>
<dbReference type="AlphaFoldDB" id="A0A091C350"/>
<keyword evidence="2" id="KW-1185">Reference proteome</keyword>
<reference evidence="1 2" key="1">
    <citation type="submission" date="2014-08" db="EMBL/GenBank/DDBJ databases">
        <title>Genome sequence of Tetragenococcus muriaticus.</title>
        <authorList>
            <person name="Chuea-nongthon C."/>
            <person name="Rodtong S."/>
            <person name="Yongsawatdigul J."/>
            <person name="Steele J.L."/>
            <person name="Liu X.-y."/>
            <person name="Speers J."/>
            <person name="Glasner J.D."/>
            <person name="Neeno-Eckwall E.C."/>
        </authorList>
    </citation>
    <scope>NUCLEOTIDE SEQUENCE [LARGE SCALE GENOMIC DNA]</scope>
    <source>
        <strain evidence="1 2">3MR10-3</strain>
    </source>
</reference>
<sequence>MSKVTESIHYLKKQDWIDLTHTVTPEMPYFQAFKPITEKTLYTVQADGFFAKEYALATQYGTHIDAPVHFSEGKRSLEALEIEGFVLPLFVIHKEKEVESDHDYMLTVDDILVFEKEYGEIPSDSFVAFSSGWSKRWSNPESYYNLDENGQAHTPGWSVEALKFLHEKRDVKAVGHETLDTDPAVEEAKNGHLLGELYWLSNDKYQVEVMNNLAEVPAKGAVIIIGTPKIKAAPGFNVRAFAIAPKENE</sequence>
<accession>A0A091C350</accession>
<dbReference type="EMBL" id="JPVT01000053">
    <property type="protein sequence ID" value="KFN92271.1"/>
    <property type="molecule type" value="Genomic_DNA"/>
</dbReference>
<dbReference type="Gene3D" id="3.50.30.50">
    <property type="entry name" value="Putative cyclase"/>
    <property type="match status" value="1"/>
</dbReference>
<dbReference type="Pfam" id="PF04199">
    <property type="entry name" value="Cyclase"/>
    <property type="match status" value="1"/>
</dbReference>
<dbReference type="PANTHER" id="PTHR31118">
    <property type="entry name" value="CYCLASE-LIKE PROTEIN 2"/>
    <property type="match status" value="1"/>
</dbReference>
<protein>
    <recommendedName>
        <fullName evidence="3">Metal-dependent hydrolase</fullName>
    </recommendedName>
</protein>
<organism evidence="1 2">
    <name type="scientific">Tetragenococcus muriaticus 3MR10-3</name>
    <dbReference type="NCBI Taxonomy" id="1302648"/>
    <lineage>
        <taxon>Bacteria</taxon>
        <taxon>Bacillati</taxon>
        <taxon>Bacillota</taxon>
        <taxon>Bacilli</taxon>
        <taxon>Lactobacillales</taxon>
        <taxon>Enterococcaceae</taxon>
        <taxon>Tetragenococcus</taxon>
    </lineage>
</organism>
<gene>
    <name evidence="1" type="ORF">TMU3MR103_0543</name>
</gene>
<dbReference type="Proteomes" id="UP000029381">
    <property type="component" value="Unassembled WGS sequence"/>
</dbReference>
<dbReference type="PANTHER" id="PTHR31118:SF12">
    <property type="entry name" value="CYCLASE-LIKE PROTEIN 2"/>
    <property type="match status" value="1"/>
</dbReference>
<dbReference type="RefSeq" id="WP_028790957.1">
    <property type="nucleotide sequence ID" value="NZ_JPVT01000053.1"/>
</dbReference>